<dbReference type="InterPro" id="IPR001920">
    <property type="entry name" value="Asp/Glu_race"/>
</dbReference>
<dbReference type="AlphaFoldDB" id="A0A5D3WIW6"/>
<dbReference type="EC" id="5.1.1.3" evidence="2 8"/>
<dbReference type="GO" id="GO:0009252">
    <property type="term" value="P:peptidoglycan biosynthetic process"/>
    <property type="evidence" value="ECO:0007669"/>
    <property type="project" value="UniProtKB-UniRule"/>
</dbReference>
<evidence type="ECO:0000256" key="8">
    <source>
        <dbReference type="HAMAP-Rule" id="MF_00258"/>
    </source>
</evidence>
<keyword evidence="4 8" id="KW-0573">Peptidoglycan synthesis</keyword>
<evidence type="ECO:0000313" key="9">
    <source>
        <dbReference type="EMBL" id="TYO97139.1"/>
    </source>
</evidence>
<dbReference type="PROSITE" id="PS00923">
    <property type="entry name" value="ASP_GLU_RACEMASE_1"/>
    <property type="match status" value="1"/>
</dbReference>
<feature type="binding site" evidence="8">
    <location>
        <begin position="10"/>
        <end position="11"/>
    </location>
    <ligand>
        <name>substrate</name>
    </ligand>
</feature>
<keyword evidence="3 8" id="KW-0133">Cell shape</keyword>
<dbReference type="EMBL" id="VNIB01000011">
    <property type="protein sequence ID" value="TYO97139.1"/>
    <property type="molecule type" value="Genomic_DNA"/>
</dbReference>
<keyword evidence="5 8" id="KW-0413">Isomerase</keyword>
<feature type="binding site" evidence="8">
    <location>
        <begin position="42"/>
        <end position="43"/>
    </location>
    <ligand>
        <name>substrate</name>
    </ligand>
</feature>
<dbReference type="PROSITE" id="PS00924">
    <property type="entry name" value="ASP_GLU_RACEMASE_2"/>
    <property type="match status" value="1"/>
</dbReference>
<dbReference type="HAMAP" id="MF_00258">
    <property type="entry name" value="Glu_racemase"/>
    <property type="match status" value="1"/>
</dbReference>
<organism evidence="9 10">
    <name type="scientific">Geothermobacter ehrlichii</name>
    <dbReference type="NCBI Taxonomy" id="213224"/>
    <lineage>
        <taxon>Bacteria</taxon>
        <taxon>Pseudomonadati</taxon>
        <taxon>Thermodesulfobacteriota</taxon>
        <taxon>Desulfuromonadia</taxon>
        <taxon>Desulfuromonadales</taxon>
        <taxon>Geothermobacteraceae</taxon>
        <taxon>Geothermobacter</taxon>
    </lineage>
</organism>
<evidence type="ECO:0000256" key="3">
    <source>
        <dbReference type="ARBA" id="ARBA00022960"/>
    </source>
</evidence>
<evidence type="ECO:0000256" key="7">
    <source>
        <dbReference type="ARBA" id="ARBA00070053"/>
    </source>
</evidence>
<reference evidence="9 10" key="1">
    <citation type="submission" date="2019-07" db="EMBL/GenBank/DDBJ databases">
        <title>Genomic Encyclopedia of Type Strains, Phase IV (KMG-IV): sequencing the most valuable type-strain genomes for metagenomic binning, comparative biology and taxonomic classification.</title>
        <authorList>
            <person name="Goeker M."/>
        </authorList>
    </citation>
    <scope>NUCLEOTIDE SEQUENCE [LARGE SCALE GENOMIC DNA]</scope>
    <source>
        <strain evidence="9 10">SS015</strain>
    </source>
</reference>
<dbReference type="GO" id="GO:0071555">
    <property type="term" value="P:cell wall organization"/>
    <property type="evidence" value="ECO:0007669"/>
    <property type="project" value="UniProtKB-KW"/>
</dbReference>
<gene>
    <name evidence="8" type="primary">murI</name>
    <name evidence="9" type="ORF">EDC39_11169</name>
</gene>
<dbReference type="InterPro" id="IPR004391">
    <property type="entry name" value="Glu_race"/>
</dbReference>
<evidence type="ECO:0000256" key="4">
    <source>
        <dbReference type="ARBA" id="ARBA00022984"/>
    </source>
</evidence>
<evidence type="ECO:0000256" key="5">
    <source>
        <dbReference type="ARBA" id="ARBA00023235"/>
    </source>
</evidence>
<sequence>MPHRPIGIFDSGIGGLTVLRAALRRLPGESFVYLGDTARVPYGTKGADTVIRYAEQAAAFLVSHGVKMLVVACNTASAVALPHLARRFRLPVVGVIEPGARQACRQSRTGAIGVIGTEGTVGSGAYDRAILRLRPDARVLSAACPLFVPLTEEGWSGHPVADICAREYLAPLQEAGIDSLVLGCTHYPLLKPVLKRILGDGIILVDSAEATADAIAGRLLDAELASAGTVPREGRTRFYVTDLPDRFRRVGSTFLGTDIGEIEQIDIGIVADDSRPAVRSCVAGGWHQ</sequence>
<accession>A0A5D3WIW6</accession>
<evidence type="ECO:0000313" key="10">
    <source>
        <dbReference type="Proteomes" id="UP000324159"/>
    </source>
</evidence>
<keyword evidence="6 8" id="KW-0961">Cell wall biogenesis/degradation</keyword>
<feature type="binding site" evidence="8">
    <location>
        <begin position="185"/>
        <end position="186"/>
    </location>
    <ligand>
        <name>substrate</name>
    </ligand>
</feature>
<protein>
    <recommendedName>
        <fullName evidence="7 8">Glutamate racemase</fullName>
        <ecNumber evidence="2 8">5.1.1.3</ecNumber>
    </recommendedName>
</protein>
<evidence type="ECO:0000256" key="2">
    <source>
        <dbReference type="ARBA" id="ARBA00013090"/>
    </source>
</evidence>
<comment type="pathway">
    <text evidence="8">Cell wall biogenesis; peptidoglycan biosynthesis.</text>
</comment>
<feature type="binding site" evidence="8">
    <location>
        <begin position="74"/>
        <end position="75"/>
    </location>
    <ligand>
        <name>substrate</name>
    </ligand>
</feature>
<comment type="function">
    <text evidence="8">Provides the (R)-glutamate required for cell wall biosynthesis.</text>
</comment>
<dbReference type="OrthoDB" id="9801055at2"/>
<dbReference type="InterPro" id="IPR015942">
    <property type="entry name" value="Asp/Glu/hydantoin_racemase"/>
</dbReference>
<dbReference type="GO" id="GO:0008360">
    <property type="term" value="P:regulation of cell shape"/>
    <property type="evidence" value="ECO:0007669"/>
    <property type="project" value="UniProtKB-KW"/>
</dbReference>
<dbReference type="PANTHER" id="PTHR21198">
    <property type="entry name" value="GLUTAMATE RACEMASE"/>
    <property type="match status" value="1"/>
</dbReference>
<dbReference type="SUPFAM" id="SSF53681">
    <property type="entry name" value="Aspartate/glutamate racemase"/>
    <property type="match status" value="2"/>
</dbReference>
<feature type="active site" description="Proton donor/acceptor" evidence="8">
    <location>
        <position position="184"/>
    </location>
</feature>
<dbReference type="Pfam" id="PF01177">
    <property type="entry name" value="Asp_Glu_race"/>
    <property type="match status" value="1"/>
</dbReference>
<dbReference type="FunFam" id="3.40.50.1860:FF:000002">
    <property type="entry name" value="Glutamate racemase"/>
    <property type="match status" value="1"/>
</dbReference>
<dbReference type="NCBIfam" id="TIGR00067">
    <property type="entry name" value="glut_race"/>
    <property type="match status" value="1"/>
</dbReference>
<comment type="similarity">
    <text evidence="8">Belongs to the aspartate/glutamate racemases family.</text>
</comment>
<dbReference type="InterPro" id="IPR033134">
    <property type="entry name" value="Asp/Glu_racemase_AS_2"/>
</dbReference>
<dbReference type="GO" id="GO:0008881">
    <property type="term" value="F:glutamate racemase activity"/>
    <property type="evidence" value="ECO:0007669"/>
    <property type="project" value="UniProtKB-UniRule"/>
</dbReference>
<comment type="caution">
    <text evidence="9">The sequence shown here is derived from an EMBL/GenBank/DDBJ whole genome shotgun (WGS) entry which is preliminary data.</text>
</comment>
<dbReference type="Proteomes" id="UP000324159">
    <property type="component" value="Unassembled WGS sequence"/>
</dbReference>
<dbReference type="UniPathway" id="UPA00219"/>
<dbReference type="PANTHER" id="PTHR21198:SF2">
    <property type="entry name" value="GLUTAMATE RACEMASE"/>
    <property type="match status" value="1"/>
</dbReference>
<name>A0A5D3WIW6_9BACT</name>
<dbReference type="InterPro" id="IPR018187">
    <property type="entry name" value="Asp/Glu_racemase_AS_1"/>
</dbReference>
<keyword evidence="10" id="KW-1185">Reference proteome</keyword>
<dbReference type="Gene3D" id="3.40.50.1860">
    <property type="match status" value="2"/>
</dbReference>
<comment type="catalytic activity">
    <reaction evidence="1 8">
        <text>L-glutamate = D-glutamate</text>
        <dbReference type="Rhea" id="RHEA:12813"/>
        <dbReference type="ChEBI" id="CHEBI:29985"/>
        <dbReference type="ChEBI" id="CHEBI:29986"/>
        <dbReference type="EC" id="5.1.1.3"/>
    </reaction>
</comment>
<feature type="active site" description="Proton donor/acceptor" evidence="8">
    <location>
        <position position="73"/>
    </location>
</feature>
<dbReference type="RefSeq" id="WP_148896532.1">
    <property type="nucleotide sequence ID" value="NZ_VNIB01000011.1"/>
</dbReference>
<evidence type="ECO:0000256" key="1">
    <source>
        <dbReference type="ARBA" id="ARBA00001602"/>
    </source>
</evidence>
<proteinExistence type="inferred from homology"/>
<evidence type="ECO:0000256" key="6">
    <source>
        <dbReference type="ARBA" id="ARBA00023316"/>
    </source>
</evidence>